<evidence type="ECO:0000313" key="3">
    <source>
        <dbReference type="EMBL" id="KAH3696829.1"/>
    </source>
</evidence>
<gene>
    <name evidence="3" type="ORF">DPMN_084307</name>
</gene>
<dbReference type="GO" id="GO:0003676">
    <property type="term" value="F:nucleic acid binding"/>
    <property type="evidence" value="ECO:0007669"/>
    <property type="project" value="InterPro"/>
</dbReference>
<evidence type="ECO:0000256" key="1">
    <source>
        <dbReference type="SAM" id="MobiDB-lite"/>
    </source>
</evidence>
<feature type="domain" description="CCHC-type" evidence="2">
    <location>
        <begin position="217"/>
        <end position="233"/>
    </location>
</feature>
<dbReference type="SUPFAM" id="SSF57756">
    <property type="entry name" value="Retrovirus zinc finger-like domains"/>
    <property type="match status" value="1"/>
</dbReference>
<reference evidence="3" key="2">
    <citation type="submission" date="2020-11" db="EMBL/GenBank/DDBJ databases">
        <authorList>
            <person name="McCartney M.A."/>
            <person name="Auch B."/>
            <person name="Kono T."/>
            <person name="Mallez S."/>
            <person name="Becker A."/>
            <person name="Gohl D.M."/>
            <person name="Silverstein K.A.T."/>
            <person name="Koren S."/>
            <person name="Bechman K.B."/>
            <person name="Herman A."/>
            <person name="Abrahante J.E."/>
            <person name="Garbe J."/>
        </authorList>
    </citation>
    <scope>NUCLEOTIDE SEQUENCE</scope>
    <source>
        <strain evidence="3">Duluth1</strain>
        <tissue evidence="3">Whole animal</tissue>
    </source>
</reference>
<dbReference type="GO" id="GO:0008270">
    <property type="term" value="F:zinc ion binding"/>
    <property type="evidence" value="ECO:0007669"/>
    <property type="project" value="InterPro"/>
</dbReference>
<name>A0A9D3YEM4_DREPO</name>
<dbReference type="SMART" id="SM00343">
    <property type="entry name" value="ZnF_C2HC"/>
    <property type="match status" value="2"/>
</dbReference>
<comment type="caution">
    <text evidence="3">The sequence shown here is derived from an EMBL/GenBank/DDBJ whole genome shotgun (WGS) entry which is preliminary data.</text>
</comment>
<dbReference type="Proteomes" id="UP000828390">
    <property type="component" value="Unassembled WGS sequence"/>
</dbReference>
<protein>
    <recommendedName>
        <fullName evidence="2">CCHC-type domain-containing protein</fullName>
    </recommendedName>
</protein>
<feature type="compositionally biased region" description="Basic and acidic residues" evidence="1">
    <location>
        <begin position="248"/>
        <end position="257"/>
    </location>
</feature>
<dbReference type="EMBL" id="JAIWYP010000016">
    <property type="protein sequence ID" value="KAH3696829.1"/>
    <property type="molecule type" value="Genomic_DNA"/>
</dbReference>
<feature type="compositionally biased region" description="Low complexity" evidence="1">
    <location>
        <begin position="266"/>
        <end position="285"/>
    </location>
</feature>
<keyword evidence="4" id="KW-1185">Reference proteome</keyword>
<proteinExistence type="predicted"/>
<evidence type="ECO:0000259" key="2">
    <source>
        <dbReference type="SMART" id="SM00343"/>
    </source>
</evidence>
<feature type="compositionally biased region" description="Basic and acidic residues" evidence="1">
    <location>
        <begin position="324"/>
        <end position="333"/>
    </location>
</feature>
<organism evidence="3 4">
    <name type="scientific">Dreissena polymorpha</name>
    <name type="common">Zebra mussel</name>
    <name type="synonym">Mytilus polymorpha</name>
    <dbReference type="NCBI Taxonomy" id="45954"/>
    <lineage>
        <taxon>Eukaryota</taxon>
        <taxon>Metazoa</taxon>
        <taxon>Spiralia</taxon>
        <taxon>Lophotrochozoa</taxon>
        <taxon>Mollusca</taxon>
        <taxon>Bivalvia</taxon>
        <taxon>Autobranchia</taxon>
        <taxon>Heteroconchia</taxon>
        <taxon>Euheterodonta</taxon>
        <taxon>Imparidentia</taxon>
        <taxon>Neoheterodontei</taxon>
        <taxon>Myida</taxon>
        <taxon>Dreissenoidea</taxon>
        <taxon>Dreissenidae</taxon>
        <taxon>Dreissena</taxon>
    </lineage>
</organism>
<feature type="domain" description="CCHC-type" evidence="2">
    <location>
        <begin position="198"/>
        <end position="214"/>
    </location>
</feature>
<accession>A0A9D3YEM4</accession>
<feature type="region of interest" description="Disordered" evidence="1">
    <location>
        <begin position="245"/>
        <end position="341"/>
    </location>
</feature>
<dbReference type="Gene3D" id="4.10.60.10">
    <property type="entry name" value="Zinc finger, CCHC-type"/>
    <property type="match status" value="1"/>
</dbReference>
<sequence>MEISRSSDNENVNKDGGPPLVFLRERDLFGERKPQKVEWLRHEELYNAIAQRIDPSHITGLQRVRTMWRIYVDNLSDKVVLMSDGVQLRGRIIGVLNTNPDRLDGENTTRVCVKNIPLSVDDGLITRTLTLKGLDAISNRRDKLRINGKLTNCCTGDRICIVKTSSLKEPLPKTMQFGQFIGLVLHNGQLTVSPIKPKCSKCLEEGHVFNACPNDWVCKKCNTKDHRQSECDNYTDTLCDTNTTHPNTGDEHEEPVKPVETPINKRASNTRSRSASATRSTVSCSQPTIIRFTENINSSNTSTPNKGREKNVTASSPPTPVNELQKKTQSSDRKTKHAKKK</sequence>
<reference evidence="3" key="1">
    <citation type="journal article" date="2019" name="bioRxiv">
        <title>The Genome of the Zebra Mussel, Dreissena polymorpha: A Resource for Invasive Species Research.</title>
        <authorList>
            <person name="McCartney M.A."/>
            <person name="Auch B."/>
            <person name="Kono T."/>
            <person name="Mallez S."/>
            <person name="Zhang Y."/>
            <person name="Obille A."/>
            <person name="Becker A."/>
            <person name="Abrahante J.E."/>
            <person name="Garbe J."/>
            <person name="Badalamenti J.P."/>
            <person name="Herman A."/>
            <person name="Mangelson H."/>
            <person name="Liachko I."/>
            <person name="Sullivan S."/>
            <person name="Sone E.D."/>
            <person name="Koren S."/>
            <person name="Silverstein K.A.T."/>
            <person name="Beckman K.B."/>
            <person name="Gohl D.M."/>
        </authorList>
    </citation>
    <scope>NUCLEOTIDE SEQUENCE</scope>
    <source>
        <strain evidence="3">Duluth1</strain>
        <tissue evidence="3">Whole animal</tissue>
    </source>
</reference>
<dbReference type="AlphaFoldDB" id="A0A9D3YEM4"/>
<dbReference type="InterPro" id="IPR001878">
    <property type="entry name" value="Znf_CCHC"/>
</dbReference>
<dbReference type="InterPro" id="IPR036875">
    <property type="entry name" value="Znf_CCHC_sf"/>
</dbReference>
<feature type="compositionally biased region" description="Polar residues" evidence="1">
    <location>
        <begin position="294"/>
        <end position="305"/>
    </location>
</feature>
<evidence type="ECO:0000313" key="4">
    <source>
        <dbReference type="Proteomes" id="UP000828390"/>
    </source>
</evidence>